<dbReference type="EMBL" id="JACHNZ010000002">
    <property type="protein sequence ID" value="MBB4630807.1"/>
    <property type="molecule type" value="Genomic_DNA"/>
</dbReference>
<dbReference type="InterPro" id="IPR050491">
    <property type="entry name" value="AmpC-like"/>
</dbReference>
<feature type="domain" description="Beta-lactamase-related" evidence="1">
    <location>
        <begin position="3"/>
        <end position="170"/>
    </location>
</feature>
<dbReference type="PANTHER" id="PTHR46825">
    <property type="entry name" value="D-ALANYL-D-ALANINE-CARBOXYPEPTIDASE/ENDOPEPTIDASE AMPH"/>
    <property type="match status" value="1"/>
</dbReference>
<dbReference type="SUPFAM" id="SSF56601">
    <property type="entry name" value="beta-lactamase/transpeptidase-like"/>
    <property type="match status" value="1"/>
</dbReference>
<evidence type="ECO:0000313" key="2">
    <source>
        <dbReference type="EMBL" id="MBB4630807.1"/>
    </source>
</evidence>
<protein>
    <submittedName>
        <fullName evidence="2">CubicO group peptidase (Beta-lactamase class C family)</fullName>
    </submittedName>
</protein>
<dbReference type="AlphaFoldDB" id="A0A7W7AYQ1"/>
<dbReference type="InterPro" id="IPR012338">
    <property type="entry name" value="Beta-lactam/transpept-like"/>
</dbReference>
<accession>A0A7W7AYQ1</accession>
<evidence type="ECO:0000259" key="1">
    <source>
        <dbReference type="Pfam" id="PF00144"/>
    </source>
</evidence>
<dbReference type="InterPro" id="IPR001466">
    <property type="entry name" value="Beta-lactam-related"/>
</dbReference>
<reference evidence="2 3" key="1">
    <citation type="submission" date="2020-08" db="EMBL/GenBank/DDBJ databases">
        <title>Genomic Encyclopedia of Type Strains, Phase IV (KMG-IV): sequencing the most valuable type-strain genomes for metagenomic binning, comparative biology and taxonomic classification.</title>
        <authorList>
            <person name="Goeker M."/>
        </authorList>
    </citation>
    <scope>NUCLEOTIDE SEQUENCE [LARGE SCALE GENOMIC DNA]</scope>
    <source>
        <strain evidence="2 3">DSM 17328</strain>
    </source>
</reference>
<dbReference type="Proteomes" id="UP000566324">
    <property type="component" value="Unassembled WGS sequence"/>
</dbReference>
<keyword evidence="3" id="KW-1185">Reference proteome</keyword>
<name>A0A7W7AYQ1_9SPHN</name>
<organism evidence="2 3">
    <name type="scientific">Sphingosinicella soli</name>
    <dbReference type="NCBI Taxonomy" id="333708"/>
    <lineage>
        <taxon>Bacteria</taxon>
        <taxon>Pseudomonadati</taxon>
        <taxon>Pseudomonadota</taxon>
        <taxon>Alphaproteobacteria</taxon>
        <taxon>Sphingomonadales</taxon>
        <taxon>Sphingosinicellaceae</taxon>
        <taxon>Sphingosinicella</taxon>
    </lineage>
</organism>
<dbReference type="Pfam" id="PF00144">
    <property type="entry name" value="Beta-lactamase"/>
    <property type="match status" value="1"/>
</dbReference>
<dbReference type="PANTHER" id="PTHR46825:SF9">
    <property type="entry name" value="BETA-LACTAMASE-RELATED DOMAIN-CONTAINING PROTEIN"/>
    <property type="match status" value="1"/>
</dbReference>
<proteinExistence type="predicted"/>
<dbReference type="Gene3D" id="3.40.710.10">
    <property type="entry name" value="DD-peptidase/beta-lactamase superfamily"/>
    <property type="match status" value="1"/>
</dbReference>
<evidence type="ECO:0000313" key="3">
    <source>
        <dbReference type="Proteomes" id="UP000566324"/>
    </source>
</evidence>
<gene>
    <name evidence="2" type="ORF">GGQ98_000410</name>
</gene>
<sequence length="185" mass="19795">MGGQPLSRAFDELIDQARLKQTAADRSIDVVPHRADGYALIDALAGRFRKADYVSMDNAGGAGVLRSTSADLVQWHQALFGGQILKPASFRQMLATGTLNDGRPAIRDDAPIAQGTAAYGFGLEIGTFDGLMAVGHAGSIPGYTAYLVTFPARRLSIAMMFNIDPDRQMPFAEIQRAILAIEPGV</sequence>
<comment type="caution">
    <text evidence="2">The sequence shown here is derived from an EMBL/GenBank/DDBJ whole genome shotgun (WGS) entry which is preliminary data.</text>
</comment>